<organism evidence="10">
    <name type="scientific">hydrothermal vent metagenome</name>
    <dbReference type="NCBI Taxonomy" id="652676"/>
    <lineage>
        <taxon>unclassified sequences</taxon>
        <taxon>metagenomes</taxon>
        <taxon>ecological metagenomes</taxon>
    </lineage>
</organism>
<dbReference type="PANTHER" id="PTHR30329">
    <property type="entry name" value="STATOR ELEMENT OF FLAGELLAR MOTOR COMPLEX"/>
    <property type="match status" value="1"/>
</dbReference>
<dbReference type="Pfam" id="PF00691">
    <property type="entry name" value="OmpA"/>
    <property type="match status" value="1"/>
</dbReference>
<dbReference type="Pfam" id="PF13677">
    <property type="entry name" value="MotB_plug"/>
    <property type="match status" value="1"/>
</dbReference>
<keyword evidence="10" id="KW-0966">Cell projection</keyword>
<comment type="similarity">
    <text evidence="2">Belongs to the MotB family.</text>
</comment>
<keyword evidence="10" id="KW-0282">Flagellum</keyword>
<protein>
    <submittedName>
        <fullName evidence="10">Flagellar motor rotation protein MotB</fullName>
    </submittedName>
</protein>
<comment type="subcellular location">
    <subcellularLocation>
        <location evidence="1">Cell membrane</location>
        <topology evidence="1">Single-pass membrane protein</topology>
    </subcellularLocation>
</comment>
<evidence type="ECO:0000256" key="1">
    <source>
        <dbReference type="ARBA" id="ARBA00004162"/>
    </source>
</evidence>
<keyword evidence="5 8" id="KW-1133">Transmembrane helix</keyword>
<evidence type="ECO:0000256" key="2">
    <source>
        <dbReference type="ARBA" id="ARBA00008914"/>
    </source>
</evidence>
<evidence type="ECO:0000256" key="8">
    <source>
        <dbReference type="SAM" id="Phobius"/>
    </source>
</evidence>
<dbReference type="AlphaFoldDB" id="A0A3B0ZIY3"/>
<feature type="region of interest" description="Disordered" evidence="7">
    <location>
        <begin position="83"/>
        <end position="133"/>
    </location>
</feature>
<dbReference type="InterPro" id="IPR036737">
    <property type="entry name" value="OmpA-like_sf"/>
</dbReference>
<dbReference type="InterPro" id="IPR006665">
    <property type="entry name" value="OmpA-like"/>
</dbReference>
<dbReference type="PANTHER" id="PTHR30329:SF21">
    <property type="entry name" value="LIPOPROTEIN YIAD-RELATED"/>
    <property type="match status" value="1"/>
</dbReference>
<dbReference type="GO" id="GO:0005886">
    <property type="term" value="C:plasma membrane"/>
    <property type="evidence" value="ECO:0007669"/>
    <property type="project" value="UniProtKB-SubCell"/>
</dbReference>
<evidence type="ECO:0000313" key="10">
    <source>
        <dbReference type="EMBL" id="VAW93415.1"/>
    </source>
</evidence>
<dbReference type="InterPro" id="IPR050330">
    <property type="entry name" value="Bact_OuterMem_StrucFunc"/>
</dbReference>
<evidence type="ECO:0000256" key="7">
    <source>
        <dbReference type="SAM" id="MobiDB-lite"/>
    </source>
</evidence>
<keyword evidence="6 8" id="KW-0472">Membrane</keyword>
<proteinExistence type="inferred from homology"/>
<evidence type="ECO:0000256" key="5">
    <source>
        <dbReference type="ARBA" id="ARBA00022989"/>
    </source>
</evidence>
<sequence length="324" mass="36348">MAGDDKKQPIVIKKIVAGGHGHHGGAWKVAYADFVTAMMAFFLLLWLLGITDDAKRDGISDYFKNPAGIKGIGGASTSMIKLGGAKEMPRGDRTRNQDVSQTTEQPERKKGEDDLQVDGNKATETAEEQAKRKADKKVLDNLLQILKKAIEQSASLRKFKEQLYLDITPDGLRIQIFDKKNRPMFDLGSAKLKPYTKKILYEIAKTIRTVPNRISISGHTDATRFHKGYVIYENDYGEEIKLPYTNWELSADRANTARRTLLKGGVKVEQIGRVVGFSSSVLYNKKNKTDPSNRRITIIVMNRESEFDMKLTEGADAVKQELTH</sequence>
<dbReference type="PROSITE" id="PS51123">
    <property type="entry name" value="OMPA_2"/>
    <property type="match status" value="1"/>
</dbReference>
<dbReference type="CDD" id="cd07185">
    <property type="entry name" value="OmpA_C-like"/>
    <property type="match status" value="1"/>
</dbReference>
<evidence type="ECO:0000256" key="6">
    <source>
        <dbReference type="ARBA" id="ARBA00023136"/>
    </source>
</evidence>
<evidence type="ECO:0000259" key="9">
    <source>
        <dbReference type="PROSITE" id="PS51123"/>
    </source>
</evidence>
<feature type="compositionally biased region" description="Basic and acidic residues" evidence="7">
    <location>
        <begin position="87"/>
        <end position="96"/>
    </location>
</feature>
<reference evidence="10" key="1">
    <citation type="submission" date="2018-06" db="EMBL/GenBank/DDBJ databases">
        <authorList>
            <person name="Zhirakovskaya E."/>
        </authorList>
    </citation>
    <scope>NUCLEOTIDE SEQUENCE</scope>
</reference>
<dbReference type="InterPro" id="IPR025713">
    <property type="entry name" value="MotB-like_N_dom"/>
</dbReference>
<keyword evidence="3" id="KW-1003">Cell membrane</keyword>
<keyword evidence="10" id="KW-0969">Cilium</keyword>
<dbReference type="SUPFAM" id="SSF103088">
    <property type="entry name" value="OmpA-like"/>
    <property type="match status" value="1"/>
</dbReference>
<keyword evidence="4 8" id="KW-0812">Transmembrane</keyword>
<evidence type="ECO:0000256" key="4">
    <source>
        <dbReference type="ARBA" id="ARBA00022692"/>
    </source>
</evidence>
<name>A0A3B0ZIY3_9ZZZZ</name>
<feature type="domain" description="OmpA-like" evidence="9">
    <location>
        <begin position="172"/>
        <end position="304"/>
    </location>
</feature>
<dbReference type="EMBL" id="UOFT01000033">
    <property type="protein sequence ID" value="VAW93415.1"/>
    <property type="molecule type" value="Genomic_DNA"/>
</dbReference>
<dbReference type="NCBIfam" id="NF006548">
    <property type="entry name" value="PRK09041.1"/>
    <property type="match status" value="1"/>
</dbReference>
<feature type="transmembrane region" description="Helical" evidence="8">
    <location>
        <begin position="29"/>
        <end position="48"/>
    </location>
</feature>
<evidence type="ECO:0000256" key="3">
    <source>
        <dbReference type="ARBA" id="ARBA00022475"/>
    </source>
</evidence>
<dbReference type="Gene3D" id="3.30.1330.60">
    <property type="entry name" value="OmpA-like domain"/>
    <property type="match status" value="1"/>
</dbReference>
<accession>A0A3B0ZIY3</accession>
<gene>
    <name evidence="10" type="ORF">MNBD_GAMMA23-2054</name>
</gene>